<organism evidence="1 2">
    <name type="scientific">Novipirellula artificiosorum</name>
    <dbReference type="NCBI Taxonomy" id="2528016"/>
    <lineage>
        <taxon>Bacteria</taxon>
        <taxon>Pseudomonadati</taxon>
        <taxon>Planctomycetota</taxon>
        <taxon>Planctomycetia</taxon>
        <taxon>Pirellulales</taxon>
        <taxon>Pirellulaceae</taxon>
        <taxon>Novipirellula</taxon>
    </lineage>
</organism>
<reference evidence="1 2" key="1">
    <citation type="submission" date="2019-02" db="EMBL/GenBank/DDBJ databases">
        <title>Deep-cultivation of Planctomycetes and their phenomic and genomic characterization uncovers novel biology.</title>
        <authorList>
            <person name="Wiegand S."/>
            <person name="Jogler M."/>
            <person name="Boedeker C."/>
            <person name="Pinto D."/>
            <person name="Vollmers J."/>
            <person name="Rivas-Marin E."/>
            <person name="Kohn T."/>
            <person name="Peeters S.H."/>
            <person name="Heuer A."/>
            <person name="Rast P."/>
            <person name="Oberbeckmann S."/>
            <person name="Bunk B."/>
            <person name="Jeske O."/>
            <person name="Meyerdierks A."/>
            <person name="Storesund J.E."/>
            <person name="Kallscheuer N."/>
            <person name="Luecker S."/>
            <person name="Lage O.M."/>
            <person name="Pohl T."/>
            <person name="Merkel B.J."/>
            <person name="Hornburger P."/>
            <person name="Mueller R.-W."/>
            <person name="Bruemmer F."/>
            <person name="Labrenz M."/>
            <person name="Spormann A.M."/>
            <person name="Op Den Camp H."/>
            <person name="Overmann J."/>
            <person name="Amann R."/>
            <person name="Jetten M.S.M."/>
            <person name="Mascher T."/>
            <person name="Medema M.H."/>
            <person name="Devos D.P."/>
            <person name="Kaster A.-K."/>
            <person name="Ovreas L."/>
            <person name="Rohde M."/>
            <person name="Galperin M.Y."/>
            <person name="Jogler C."/>
        </authorList>
    </citation>
    <scope>NUCLEOTIDE SEQUENCE [LARGE SCALE GENOMIC DNA]</scope>
    <source>
        <strain evidence="1 2">Poly41</strain>
    </source>
</reference>
<proteinExistence type="predicted"/>
<name>A0A5C6DVP9_9BACT</name>
<dbReference type="EMBL" id="SJPV01000002">
    <property type="protein sequence ID" value="TWU40790.1"/>
    <property type="molecule type" value="Genomic_DNA"/>
</dbReference>
<dbReference type="Proteomes" id="UP000319143">
    <property type="component" value="Unassembled WGS sequence"/>
</dbReference>
<sequence>MGGLFVLVVDYALQGSHTGRTDDLIARKHQL</sequence>
<evidence type="ECO:0000313" key="1">
    <source>
        <dbReference type="EMBL" id="TWU40790.1"/>
    </source>
</evidence>
<comment type="caution">
    <text evidence="1">The sequence shown here is derived from an EMBL/GenBank/DDBJ whole genome shotgun (WGS) entry which is preliminary data.</text>
</comment>
<evidence type="ECO:0000313" key="2">
    <source>
        <dbReference type="Proteomes" id="UP000319143"/>
    </source>
</evidence>
<gene>
    <name evidence="1" type="ORF">Poly41_16250</name>
</gene>
<dbReference type="AlphaFoldDB" id="A0A5C6DVP9"/>
<protein>
    <submittedName>
        <fullName evidence="1">Uncharacterized protein</fullName>
    </submittedName>
</protein>
<keyword evidence="2" id="KW-1185">Reference proteome</keyword>
<accession>A0A5C6DVP9</accession>